<accession>A0A381ZTT5</accession>
<reference evidence="1" key="1">
    <citation type="submission" date="2018-05" db="EMBL/GenBank/DDBJ databases">
        <authorList>
            <person name="Lanie J.A."/>
            <person name="Ng W.-L."/>
            <person name="Kazmierczak K.M."/>
            <person name="Andrzejewski T.M."/>
            <person name="Davidsen T.M."/>
            <person name="Wayne K.J."/>
            <person name="Tettelin H."/>
            <person name="Glass J.I."/>
            <person name="Rusch D."/>
            <person name="Podicherti R."/>
            <person name="Tsui H.-C.T."/>
            <person name="Winkler M.E."/>
        </authorList>
    </citation>
    <scope>NUCLEOTIDE SEQUENCE</scope>
</reference>
<name>A0A381ZTT5_9ZZZZ</name>
<dbReference type="EMBL" id="UINC01022635">
    <property type="protein sequence ID" value="SVA92666.1"/>
    <property type="molecule type" value="Genomic_DNA"/>
</dbReference>
<sequence length="43" mass="4812">MAMPDPKIISDARNNFGFMSVGYFIIKPIKIEKIPSSCSDFAM</sequence>
<organism evidence="1">
    <name type="scientific">marine metagenome</name>
    <dbReference type="NCBI Taxonomy" id="408172"/>
    <lineage>
        <taxon>unclassified sequences</taxon>
        <taxon>metagenomes</taxon>
        <taxon>ecological metagenomes</taxon>
    </lineage>
</organism>
<gene>
    <name evidence="1" type="ORF">METZ01_LOCUS145520</name>
</gene>
<dbReference type="AlphaFoldDB" id="A0A381ZTT5"/>
<proteinExistence type="predicted"/>
<protein>
    <submittedName>
        <fullName evidence="1">Uncharacterized protein</fullName>
    </submittedName>
</protein>
<evidence type="ECO:0000313" key="1">
    <source>
        <dbReference type="EMBL" id="SVA92666.1"/>
    </source>
</evidence>